<feature type="region of interest" description="Disordered" evidence="1">
    <location>
        <begin position="213"/>
        <end position="258"/>
    </location>
</feature>
<name>A0A6J5MKS9_9CAUD</name>
<evidence type="ECO:0000313" key="5">
    <source>
        <dbReference type="EMBL" id="CAB4217286.1"/>
    </source>
</evidence>
<dbReference type="EMBL" id="LR797445">
    <property type="protein sequence ID" value="CAB4217286.1"/>
    <property type="molecule type" value="Genomic_DNA"/>
</dbReference>
<proteinExistence type="predicted"/>
<evidence type="ECO:0000313" key="2">
    <source>
        <dbReference type="EMBL" id="CAB4146297.1"/>
    </source>
</evidence>
<evidence type="ECO:0000256" key="1">
    <source>
        <dbReference type="SAM" id="MobiDB-lite"/>
    </source>
</evidence>
<sequence>MQNEPDDVFDDFDDASAGADPAEPEVNQHDELKTAMAELAGAVRSTIKHEPAPQQQGLTDDEKAEFWAVYNPEKHDPKFLQKFFRMSEDMDTEQLAEVRALFSNLQEGLVKQSVTSARNLMQVELQRLREEFAPARDYASQAAAEGTRNRFYSTYEALGEKNASGGLRYQKIIDATARQLASQTFDSEAHYFKALADGAAEAIQGVLPEFDLGAGRRRTNGTTPRLPRTSVGGTGGTSGGKQAALSVKGDATDEFLND</sequence>
<evidence type="ECO:0000313" key="4">
    <source>
        <dbReference type="EMBL" id="CAB4197324.1"/>
    </source>
</evidence>
<gene>
    <name evidence="3" type="ORF">UFOVP1225_18</name>
    <name evidence="4" type="ORF">UFOVP1319_8</name>
    <name evidence="5" type="ORF">UFOVP1591_18</name>
    <name evidence="2" type="ORF">UFOVP478_43</name>
</gene>
<protein>
    <submittedName>
        <fullName evidence="2">Uncharacterized protein</fullName>
    </submittedName>
</protein>
<dbReference type="EMBL" id="LR797173">
    <property type="protein sequence ID" value="CAB4191224.1"/>
    <property type="molecule type" value="Genomic_DNA"/>
</dbReference>
<reference evidence="2" key="1">
    <citation type="submission" date="2020-04" db="EMBL/GenBank/DDBJ databases">
        <authorList>
            <person name="Chiriac C."/>
            <person name="Salcher M."/>
            <person name="Ghai R."/>
            <person name="Kavagutti S V."/>
        </authorList>
    </citation>
    <scope>NUCLEOTIDE SEQUENCE</scope>
</reference>
<organism evidence="2">
    <name type="scientific">uncultured Caudovirales phage</name>
    <dbReference type="NCBI Taxonomy" id="2100421"/>
    <lineage>
        <taxon>Viruses</taxon>
        <taxon>Duplodnaviria</taxon>
        <taxon>Heunggongvirae</taxon>
        <taxon>Uroviricota</taxon>
        <taxon>Caudoviricetes</taxon>
        <taxon>Peduoviridae</taxon>
        <taxon>Maltschvirus</taxon>
        <taxon>Maltschvirus maltsch</taxon>
    </lineage>
</organism>
<dbReference type="EMBL" id="LR796462">
    <property type="protein sequence ID" value="CAB4146297.1"/>
    <property type="molecule type" value="Genomic_DNA"/>
</dbReference>
<dbReference type="EMBL" id="LR797255">
    <property type="protein sequence ID" value="CAB4197324.1"/>
    <property type="molecule type" value="Genomic_DNA"/>
</dbReference>
<evidence type="ECO:0000313" key="3">
    <source>
        <dbReference type="EMBL" id="CAB4191224.1"/>
    </source>
</evidence>
<feature type="region of interest" description="Disordered" evidence="1">
    <location>
        <begin position="1"/>
        <end position="28"/>
    </location>
</feature>
<feature type="compositionally biased region" description="Acidic residues" evidence="1">
    <location>
        <begin position="1"/>
        <end position="14"/>
    </location>
</feature>
<accession>A0A6J5MKS9</accession>